<evidence type="ECO:0000313" key="2">
    <source>
        <dbReference type="EMBL" id="EMR88913.1"/>
    </source>
</evidence>
<organism evidence="2 3">
    <name type="scientific">Botryotinia fuckeliana (strain BcDW1)</name>
    <name type="common">Noble rot fungus</name>
    <name type="synonym">Botrytis cinerea</name>
    <dbReference type="NCBI Taxonomy" id="1290391"/>
    <lineage>
        <taxon>Eukaryota</taxon>
        <taxon>Fungi</taxon>
        <taxon>Dikarya</taxon>
        <taxon>Ascomycota</taxon>
        <taxon>Pezizomycotina</taxon>
        <taxon>Leotiomycetes</taxon>
        <taxon>Helotiales</taxon>
        <taxon>Sclerotiniaceae</taxon>
        <taxon>Botrytis</taxon>
    </lineage>
</organism>
<name>M7UPP1_BOTF1</name>
<dbReference type="AlphaFoldDB" id="M7UPP1"/>
<dbReference type="OrthoDB" id="3551899at2759"/>
<protein>
    <submittedName>
        <fullName evidence="2">Uncharacterized protein</fullName>
    </submittedName>
</protein>
<reference evidence="3" key="1">
    <citation type="journal article" date="2013" name="Genome Announc.">
        <title>Draft genome sequence of Botrytis cinerea BcDW1, inoculum for noble rot of grape berries.</title>
        <authorList>
            <person name="Blanco-Ulate B."/>
            <person name="Allen G."/>
            <person name="Powell A.L."/>
            <person name="Cantu D."/>
        </authorList>
    </citation>
    <scope>NUCLEOTIDE SEQUENCE [LARGE SCALE GENOMIC DNA]</scope>
    <source>
        <strain evidence="3">BcDW1</strain>
    </source>
</reference>
<proteinExistence type="predicted"/>
<dbReference type="HOGENOM" id="CLU_785245_0_0_1"/>
<evidence type="ECO:0000313" key="3">
    <source>
        <dbReference type="Proteomes" id="UP000012045"/>
    </source>
</evidence>
<evidence type="ECO:0000256" key="1">
    <source>
        <dbReference type="SAM" id="MobiDB-lite"/>
    </source>
</evidence>
<dbReference type="Proteomes" id="UP000012045">
    <property type="component" value="Unassembled WGS sequence"/>
</dbReference>
<feature type="compositionally biased region" description="Low complexity" evidence="1">
    <location>
        <begin position="29"/>
        <end position="51"/>
    </location>
</feature>
<accession>M7UPP1</accession>
<sequence length="353" mass="39933">MQNNTNSWPHNAHPSPALMNPNYQNEQVTTSSSRTRPSSSWFLSSSRSSSQPPSPRRARSSTPSPPTLLTTRQNDEEYFLYLETHNRIISQMHERANGIPNPDINNIGIATGEESVRQYLILKALDAFSAEEITRIGIFLSRNRLVSLWLQNLLEDVEEKGKREGKVFGYRWSGTPNISPIANRNYLNPDSQSGCQLGRNIAKLLKDGDVDMMDIKKGLQEIEKRRTAALEVLLQAVEQLSTDKAQRIIMEILDRNAIARDWFEEQGGLKTTPGHTPEREESINLIKTIGVPNLRRVIRVFIIENGFIEEILQKKLLVEQMDGTFTIRDFGQNSVHAIPRDGSEQAFPSTLPS</sequence>
<feature type="region of interest" description="Disordered" evidence="1">
    <location>
        <begin position="1"/>
        <end position="70"/>
    </location>
</feature>
<dbReference type="EMBL" id="KB707764">
    <property type="protein sequence ID" value="EMR88913.1"/>
    <property type="molecule type" value="Genomic_DNA"/>
</dbReference>
<gene>
    <name evidence="2" type="ORF">BcDW1_2399</name>
</gene>